<sequence length="84" mass="9880">MPRPERGKTKTNQAISMRLYLNDDFQKRKKILLWQPRMRKSLPFLFFMGRSIQGWVRGGRSSQRTNATPQSSDPDPGRKSRRDS</sequence>
<proteinExistence type="predicted"/>
<accession>A0ABU3SAX3</accession>
<dbReference type="RefSeq" id="WP_316019797.1">
    <property type="nucleotide sequence ID" value="NZ_JAWDID010000031.1"/>
</dbReference>
<evidence type="ECO:0000313" key="2">
    <source>
        <dbReference type="EMBL" id="MDU0341938.1"/>
    </source>
</evidence>
<dbReference type="EMBL" id="JAWDID010000031">
    <property type="protein sequence ID" value="MDU0341938.1"/>
    <property type="molecule type" value="Genomic_DNA"/>
</dbReference>
<reference evidence="2 3" key="1">
    <citation type="submission" date="2023-09" db="EMBL/GenBank/DDBJ databases">
        <title>Whole genome shotgun sequencing (WGS) of Bosea sp. ZW T0_25, isolated from stored onions (Allium cepa).</title>
        <authorList>
            <person name="Stoll D.A."/>
            <person name="Huch M."/>
        </authorList>
    </citation>
    <scope>NUCLEOTIDE SEQUENCE [LARGE SCALE GENOMIC DNA]</scope>
    <source>
        <strain evidence="2 3">ZW T0_25</strain>
    </source>
</reference>
<feature type="compositionally biased region" description="Polar residues" evidence="1">
    <location>
        <begin position="60"/>
        <end position="73"/>
    </location>
</feature>
<evidence type="ECO:0000256" key="1">
    <source>
        <dbReference type="SAM" id="MobiDB-lite"/>
    </source>
</evidence>
<name>A0ABU3SAX3_9HYPH</name>
<dbReference type="Proteomes" id="UP001254257">
    <property type="component" value="Unassembled WGS sequence"/>
</dbReference>
<organism evidence="2 3">
    <name type="scientific">Bosea rubneri</name>
    <dbReference type="NCBI Taxonomy" id="3075434"/>
    <lineage>
        <taxon>Bacteria</taxon>
        <taxon>Pseudomonadati</taxon>
        <taxon>Pseudomonadota</taxon>
        <taxon>Alphaproteobacteria</taxon>
        <taxon>Hyphomicrobiales</taxon>
        <taxon>Boseaceae</taxon>
        <taxon>Bosea</taxon>
    </lineage>
</organism>
<feature type="compositionally biased region" description="Basic and acidic residues" evidence="1">
    <location>
        <begin position="75"/>
        <end position="84"/>
    </location>
</feature>
<comment type="caution">
    <text evidence="2">The sequence shown here is derived from an EMBL/GenBank/DDBJ whole genome shotgun (WGS) entry which is preliminary data.</text>
</comment>
<evidence type="ECO:0000313" key="3">
    <source>
        <dbReference type="Proteomes" id="UP001254257"/>
    </source>
</evidence>
<keyword evidence="3" id="KW-1185">Reference proteome</keyword>
<feature type="region of interest" description="Disordered" evidence="1">
    <location>
        <begin position="56"/>
        <end position="84"/>
    </location>
</feature>
<protein>
    <submittedName>
        <fullName evidence="2">Uncharacterized protein</fullName>
    </submittedName>
</protein>
<gene>
    <name evidence="2" type="ORF">RKE40_18735</name>
</gene>